<dbReference type="SUPFAM" id="SSF88713">
    <property type="entry name" value="Glycoside hydrolase/deacetylase"/>
    <property type="match status" value="1"/>
</dbReference>
<evidence type="ECO:0000313" key="6">
    <source>
        <dbReference type="EMBL" id="TPG59737.1"/>
    </source>
</evidence>
<evidence type="ECO:0000259" key="5">
    <source>
        <dbReference type="Pfam" id="PF01522"/>
    </source>
</evidence>
<reference evidence="6 7" key="1">
    <citation type="journal article" date="2019" name="Environ. Microbiol.">
        <title>Species interactions and distinct microbial communities in high Arctic permafrost affected cryosols are associated with the CH4 and CO2 gas fluxes.</title>
        <authorList>
            <person name="Altshuler I."/>
            <person name="Hamel J."/>
            <person name="Turney S."/>
            <person name="Magnuson E."/>
            <person name="Levesque R."/>
            <person name="Greer C."/>
            <person name="Whyte L.G."/>
        </authorList>
    </citation>
    <scope>NUCLEOTIDE SEQUENCE [LARGE SCALE GENOMIC DNA]</scope>
    <source>
        <strain evidence="6 7">S9.3B</strain>
    </source>
</reference>
<proteinExistence type="inferred from homology"/>
<evidence type="ECO:0000256" key="4">
    <source>
        <dbReference type="ARBA" id="ARBA00032976"/>
    </source>
</evidence>
<comment type="similarity">
    <text evidence="2">Belongs to the polysaccharide deacetylase family.</text>
</comment>
<dbReference type="Proteomes" id="UP000317078">
    <property type="component" value="Unassembled WGS sequence"/>
</dbReference>
<dbReference type="InterPro" id="IPR002509">
    <property type="entry name" value="NODB_dom"/>
</dbReference>
<dbReference type="Gene3D" id="3.20.20.370">
    <property type="entry name" value="Glycoside hydrolase/deacetylase"/>
    <property type="match status" value="1"/>
</dbReference>
<evidence type="ECO:0000313" key="7">
    <source>
        <dbReference type="Proteomes" id="UP000317078"/>
    </source>
</evidence>
<dbReference type="OrthoDB" id="9787041at2"/>
<dbReference type="PANTHER" id="PTHR43123">
    <property type="entry name" value="POLYSACCHARIDE DEACETYLASE-RELATED"/>
    <property type="match status" value="1"/>
</dbReference>
<dbReference type="CDD" id="cd10979">
    <property type="entry name" value="CE4_PuuE_like"/>
    <property type="match status" value="1"/>
</dbReference>
<protein>
    <recommendedName>
        <fullName evidence="3">Chitooligosaccharide deacetylase</fullName>
    </recommendedName>
    <alternativeName>
        <fullName evidence="4">Nodulation protein B</fullName>
    </alternativeName>
</protein>
<organism evidence="6 7">
    <name type="scientific">Muricoccus nepalensis</name>
    <dbReference type="NCBI Taxonomy" id="1854500"/>
    <lineage>
        <taxon>Bacteria</taxon>
        <taxon>Pseudomonadati</taxon>
        <taxon>Pseudomonadota</taxon>
        <taxon>Alphaproteobacteria</taxon>
        <taxon>Acetobacterales</taxon>
        <taxon>Roseomonadaceae</taxon>
        <taxon>Muricoccus</taxon>
    </lineage>
</organism>
<evidence type="ECO:0000256" key="3">
    <source>
        <dbReference type="ARBA" id="ARBA00020071"/>
    </source>
</evidence>
<comment type="caution">
    <text evidence="6">The sequence shown here is derived from an EMBL/GenBank/DDBJ whole genome shotgun (WGS) entry which is preliminary data.</text>
</comment>
<gene>
    <name evidence="6" type="ORF">EAH89_05760</name>
</gene>
<accession>A0A502GBU7</accession>
<dbReference type="EMBL" id="RCZP01000003">
    <property type="protein sequence ID" value="TPG59737.1"/>
    <property type="molecule type" value="Genomic_DNA"/>
</dbReference>
<dbReference type="PANTHER" id="PTHR43123:SF4">
    <property type="entry name" value="POLYSACCHARIDE DEACETYLASE"/>
    <property type="match status" value="1"/>
</dbReference>
<dbReference type="GO" id="GO:0005975">
    <property type="term" value="P:carbohydrate metabolic process"/>
    <property type="evidence" value="ECO:0007669"/>
    <property type="project" value="InterPro"/>
</dbReference>
<keyword evidence="7" id="KW-1185">Reference proteome</keyword>
<dbReference type="GO" id="GO:0016810">
    <property type="term" value="F:hydrolase activity, acting on carbon-nitrogen (but not peptide) bonds"/>
    <property type="evidence" value="ECO:0007669"/>
    <property type="project" value="InterPro"/>
</dbReference>
<dbReference type="Pfam" id="PF01522">
    <property type="entry name" value="Polysacc_deac_1"/>
    <property type="match status" value="1"/>
</dbReference>
<evidence type="ECO:0000256" key="2">
    <source>
        <dbReference type="ARBA" id="ARBA00010973"/>
    </source>
</evidence>
<sequence length="299" mass="34353">MIQPRDRAPFSAIVDRPPLRLPGDARVVVWTIVNLEVWDIANPMARQILPAPTGQVLLPDVPNWSWHEYGMRVGFWRFHALYERLGLRPTLSINARVCDDYERVAAACRDAGWEFMGHSWQQGPIHKEPDQRAMIHRSMDRLEAFTGRRPVGWLGPGLTQTYDTPELLAEAGVKYIGDWVWDDEPCEIHTEKGPLVTLPYTVELNDIPTMVVQHHESAYWATRCRDTLDRLHQEGAGRAKIMAIAIHPYISGQPHRIRYLEEVYDYARGKEGVLFMNGAEILDWYRAAAQPERRGEPRG</sequence>
<feature type="domain" description="NodB homology" evidence="5">
    <location>
        <begin position="81"/>
        <end position="176"/>
    </location>
</feature>
<evidence type="ECO:0000256" key="1">
    <source>
        <dbReference type="ARBA" id="ARBA00003236"/>
    </source>
</evidence>
<dbReference type="AlphaFoldDB" id="A0A502GBU7"/>
<dbReference type="InterPro" id="IPR011330">
    <property type="entry name" value="Glyco_hydro/deAcase_b/a-brl"/>
</dbReference>
<name>A0A502GBU7_9PROT</name>
<comment type="function">
    <text evidence="1">Is involved in generating a small heat-stable compound (Nod), an acylated oligomer of N-acetylglucosamine, that stimulates mitosis in various plant protoplasts.</text>
</comment>